<comment type="catalytic activity">
    <reaction evidence="5">
        <text>L-proline + NAD(+) = (S)-1-pyrroline-5-carboxylate + NADH + 2 H(+)</text>
        <dbReference type="Rhea" id="RHEA:14105"/>
        <dbReference type="ChEBI" id="CHEBI:15378"/>
        <dbReference type="ChEBI" id="CHEBI:17388"/>
        <dbReference type="ChEBI" id="CHEBI:57540"/>
        <dbReference type="ChEBI" id="CHEBI:57945"/>
        <dbReference type="ChEBI" id="CHEBI:60039"/>
        <dbReference type="EC" id="1.5.1.2"/>
    </reaction>
</comment>
<comment type="pathway">
    <text evidence="5">Amino-acid biosynthesis; L-proline biosynthesis; L-proline from L-glutamate 5-semialdehyde: step 1/1.</text>
</comment>
<evidence type="ECO:0000259" key="6">
    <source>
        <dbReference type="Pfam" id="PF03807"/>
    </source>
</evidence>
<dbReference type="Gene3D" id="3.40.50.720">
    <property type="entry name" value="NAD(P)-binding Rossmann-like Domain"/>
    <property type="match status" value="1"/>
</dbReference>
<name>A0ABS5PQQ2_9FIRM</name>
<dbReference type="InterPro" id="IPR029036">
    <property type="entry name" value="P5CR_dimer"/>
</dbReference>
<evidence type="ECO:0000256" key="2">
    <source>
        <dbReference type="ARBA" id="ARBA00022650"/>
    </source>
</evidence>
<comment type="catalytic activity">
    <reaction evidence="5">
        <text>L-proline + NADP(+) = (S)-1-pyrroline-5-carboxylate + NADPH + 2 H(+)</text>
        <dbReference type="Rhea" id="RHEA:14109"/>
        <dbReference type="ChEBI" id="CHEBI:15378"/>
        <dbReference type="ChEBI" id="CHEBI:17388"/>
        <dbReference type="ChEBI" id="CHEBI:57783"/>
        <dbReference type="ChEBI" id="CHEBI:58349"/>
        <dbReference type="ChEBI" id="CHEBI:60039"/>
        <dbReference type="EC" id="1.5.1.2"/>
    </reaction>
</comment>
<evidence type="ECO:0000259" key="7">
    <source>
        <dbReference type="Pfam" id="PF14748"/>
    </source>
</evidence>
<dbReference type="InterPro" id="IPR008927">
    <property type="entry name" value="6-PGluconate_DH-like_C_sf"/>
</dbReference>
<dbReference type="Pfam" id="PF14748">
    <property type="entry name" value="P5CR_dimer"/>
    <property type="match status" value="1"/>
</dbReference>
<feature type="domain" description="Pyrroline-5-carboxylate reductase dimerisation" evidence="7">
    <location>
        <begin position="160"/>
        <end position="261"/>
    </location>
</feature>
<dbReference type="InterPro" id="IPR036291">
    <property type="entry name" value="NAD(P)-bd_dom_sf"/>
</dbReference>
<keyword evidence="5" id="KW-0963">Cytoplasm</keyword>
<dbReference type="PANTHER" id="PTHR11645:SF0">
    <property type="entry name" value="PYRROLINE-5-CARBOXYLATE REDUCTASE 3"/>
    <property type="match status" value="1"/>
</dbReference>
<dbReference type="Proteomes" id="UP000746471">
    <property type="component" value="Unassembled WGS sequence"/>
</dbReference>
<dbReference type="Gene3D" id="1.10.3730.10">
    <property type="entry name" value="ProC C-terminal domain-like"/>
    <property type="match status" value="1"/>
</dbReference>
<comment type="subcellular location">
    <subcellularLocation>
        <location evidence="5">Cytoplasm</location>
    </subcellularLocation>
</comment>
<comment type="function">
    <text evidence="5">Catalyzes the reduction of 1-pyrroline-5-carboxylate (PCA) to L-proline.</text>
</comment>
<evidence type="ECO:0000256" key="5">
    <source>
        <dbReference type="HAMAP-Rule" id="MF_01925"/>
    </source>
</evidence>
<accession>A0ABS5PQQ2</accession>
<keyword evidence="5" id="KW-0028">Amino-acid biosynthesis</keyword>
<dbReference type="InterPro" id="IPR028939">
    <property type="entry name" value="P5C_Rdtase_cat_N"/>
</dbReference>
<dbReference type="EMBL" id="JAHBCL010000021">
    <property type="protein sequence ID" value="MBS7527488.1"/>
    <property type="molecule type" value="Genomic_DNA"/>
</dbReference>
<evidence type="ECO:0000256" key="3">
    <source>
        <dbReference type="ARBA" id="ARBA00022857"/>
    </source>
</evidence>
<evidence type="ECO:0000256" key="1">
    <source>
        <dbReference type="ARBA" id="ARBA00005525"/>
    </source>
</evidence>
<dbReference type="PIRSF" id="PIRSF000193">
    <property type="entry name" value="Pyrrol-5-carb_rd"/>
    <property type="match status" value="1"/>
</dbReference>
<dbReference type="Pfam" id="PF03807">
    <property type="entry name" value="F420_oxidored"/>
    <property type="match status" value="1"/>
</dbReference>
<comment type="similarity">
    <text evidence="1 5">Belongs to the pyrroline-5-carboxylate reductase family.</text>
</comment>
<dbReference type="HAMAP" id="MF_01925">
    <property type="entry name" value="P5C_reductase"/>
    <property type="match status" value="1"/>
</dbReference>
<protein>
    <recommendedName>
        <fullName evidence="5">Pyrroline-5-carboxylate reductase</fullName>
        <shortName evidence="5">P5C reductase</shortName>
        <shortName evidence="5">P5CR</shortName>
        <ecNumber evidence="5">1.5.1.2</ecNumber>
    </recommendedName>
    <alternativeName>
        <fullName evidence="5">PCA reductase</fullName>
    </alternativeName>
</protein>
<dbReference type="EC" id="1.5.1.2" evidence="5"/>
<reference evidence="8 9" key="1">
    <citation type="submission" date="2021-05" db="EMBL/GenBank/DDBJ databases">
        <title>Fusibacter ferrireducens sp. nov., an anaerobic, sulfur- and Fe-reducing bacterium isolated from the mangrove sediment.</title>
        <authorList>
            <person name="Qiu D."/>
        </authorList>
    </citation>
    <scope>NUCLEOTIDE SEQUENCE [LARGE SCALE GENOMIC DNA]</scope>
    <source>
        <strain evidence="8 9">DSM 12116</strain>
    </source>
</reference>
<feature type="domain" description="Pyrroline-5-carboxylate reductase catalytic N-terminal" evidence="6">
    <location>
        <begin position="2"/>
        <end position="76"/>
    </location>
</feature>
<dbReference type="InterPro" id="IPR000304">
    <property type="entry name" value="Pyrroline-COOH_reductase"/>
</dbReference>
<sequence>MKIGIIGLGNIGSAFYHGCRKAGHHSLRCFDRNPSKLKTLTGINPEPKQLALLCESSDLIVIAVKNNDLAHLLQQMLPFVKEATPLLLTTVGIDRDWLDMHVPLSMSHPVVRIIPNINIMSAHSHTGIAYLNKVSDEARQHIEMLMTSLGTIEHIDDTVCDAFASLYASIPAYLGIFLSAMVDASEHIGFLRETPSYQTISNIMIQTLEMMNETHQHPAVIKDLVCSPSGITIEGINEMEYHKIRSVIIKSFTNSYMKSKDIKTQQ</sequence>
<evidence type="ECO:0000313" key="9">
    <source>
        <dbReference type="Proteomes" id="UP000746471"/>
    </source>
</evidence>
<proteinExistence type="inferred from homology"/>
<comment type="caution">
    <text evidence="8">The sequence shown here is derived from an EMBL/GenBank/DDBJ whole genome shotgun (WGS) entry which is preliminary data.</text>
</comment>
<dbReference type="PANTHER" id="PTHR11645">
    <property type="entry name" value="PYRROLINE-5-CARBOXYLATE REDUCTASE"/>
    <property type="match status" value="1"/>
</dbReference>
<gene>
    <name evidence="5" type="primary">proC</name>
    <name evidence="8" type="ORF">KHM83_12455</name>
</gene>
<keyword evidence="4 5" id="KW-0560">Oxidoreductase</keyword>
<dbReference type="SUPFAM" id="SSF48179">
    <property type="entry name" value="6-phosphogluconate dehydrogenase C-terminal domain-like"/>
    <property type="match status" value="1"/>
</dbReference>
<keyword evidence="9" id="KW-1185">Reference proteome</keyword>
<evidence type="ECO:0000313" key="8">
    <source>
        <dbReference type="EMBL" id="MBS7527488.1"/>
    </source>
</evidence>
<dbReference type="SUPFAM" id="SSF51735">
    <property type="entry name" value="NAD(P)-binding Rossmann-fold domains"/>
    <property type="match status" value="1"/>
</dbReference>
<evidence type="ECO:0000256" key="4">
    <source>
        <dbReference type="ARBA" id="ARBA00023002"/>
    </source>
</evidence>
<organism evidence="8 9">
    <name type="scientific">Fusibacter paucivorans</name>
    <dbReference type="NCBI Taxonomy" id="76009"/>
    <lineage>
        <taxon>Bacteria</taxon>
        <taxon>Bacillati</taxon>
        <taxon>Bacillota</taxon>
        <taxon>Clostridia</taxon>
        <taxon>Eubacteriales</taxon>
        <taxon>Eubacteriales Family XII. Incertae Sedis</taxon>
        <taxon>Fusibacter</taxon>
    </lineage>
</organism>
<keyword evidence="2 5" id="KW-0641">Proline biosynthesis</keyword>
<keyword evidence="3 5" id="KW-0521">NADP</keyword>